<dbReference type="GO" id="GO:0016020">
    <property type="term" value="C:membrane"/>
    <property type="evidence" value="ECO:0007669"/>
    <property type="project" value="UniProtKB-SubCell"/>
</dbReference>
<sequence>MTNKPHSHAQWSSRIAFMLAAVGSSVGLGNIWKFPYMTGESGGGAFVLVYLVCILLIGLPILMSEWLLGRLGQKNPISTMNRIAGRLKRSKAWVLIGVGGILAAWLILSFYSVIGGWALAYIRYSATASFIGLDGEGVGALFNGLLGSPGLLLLWHSLFMILTIAIVAGGVSGGLERASKILMPALAVLLLVMVGYAATTGSFEAGLDYLFSPDFSKLTGEVALAAMGHAFFTLSLGMGIMMAYGSYLSDDVNIGRTALTVVILDTVIALAAGMAIFPVVFANGLDPAAGPGLIFQTLPLAFGNMSGGVLFGTLFFVLLVFAAWTSAISLLEPIVEWLEEKSPLNRLTSALVAGVATWILGIAALLSLNDWATLTLFGMPIFDLLDYVTSKIMLPLTGLATIVFVGWFMGRDEVRAQLNMNGMAFAWWRFSARFIAPIGVAIVFVYNLFH</sequence>
<dbReference type="PROSITE" id="PS00610">
    <property type="entry name" value="NA_NEUROTRAN_SYMP_1"/>
    <property type="match status" value="1"/>
</dbReference>
<dbReference type="Proteomes" id="UP000199046">
    <property type="component" value="Unassembled WGS sequence"/>
</dbReference>
<accession>A0A1I1K0S4</accession>
<dbReference type="CDD" id="cd10336">
    <property type="entry name" value="SLC6sbd_Tyt1-Like"/>
    <property type="match status" value="1"/>
</dbReference>
<evidence type="ECO:0000256" key="2">
    <source>
        <dbReference type="ARBA" id="ARBA00022448"/>
    </source>
</evidence>
<evidence type="ECO:0000256" key="3">
    <source>
        <dbReference type="ARBA" id="ARBA00022692"/>
    </source>
</evidence>
<dbReference type="SUPFAM" id="SSF161070">
    <property type="entry name" value="SNF-like"/>
    <property type="match status" value="1"/>
</dbReference>
<keyword evidence="4 7" id="KW-1133">Transmembrane helix</keyword>
<keyword evidence="2 6" id="KW-0813">Transport</keyword>
<reference evidence="9" key="1">
    <citation type="submission" date="2016-10" db="EMBL/GenBank/DDBJ databases">
        <authorList>
            <person name="Varghese N."/>
            <person name="Submissions S."/>
        </authorList>
    </citation>
    <scope>NUCLEOTIDE SEQUENCE [LARGE SCALE GENOMIC DNA]</scope>
    <source>
        <strain evidence="9">DSM 23439</strain>
    </source>
</reference>
<evidence type="ECO:0000313" key="9">
    <source>
        <dbReference type="Proteomes" id="UP000199046"/>
    </source>
</evidence>
<evidence type="ECO:0000256" key="6">
    <source>
        <dbReference type="RuleBase" id="RU003732"/>
    </source>
</evidence>
<comment type="similarity">
    <text evidence="6">Belongs to the sodium:neurotransmitter symporter (SNF) (TC 2.A.22) family.</text>
</comment>
<dbReference type="PROSITE" id="PS50267">
    <property type="entry name" value="NA_NEUROTRAN_SYMP_3"/>
    <property type="match status" value="1"/>
</dbReference>
<dbReference type="PANTHER" id="PTHR42948:SF1">
    <property type="entry name" value="TRANSPORTER"/>
    <property type="match status" value="1"/>
</dbReference>
<evidence type="ECO:0000256" key="4">
    <source>
        <dbReference type="ARBA" id="ARBA00022989"/>
    </source>
</evidence>
<feature type="transmembrane region" description="Helical" evidence="7">
    <location>
        <begin position="347"/>
        <end position="368"/>
    </location>
</feature>
<feature type="transmembrane region" description="Helical" evidence="7">
    <location>
        <begin position="257"/>
        <end position="281"/>
    </location>
</feature>
<dbReference type="PRINTS" id="PR00176">
    <property type="entry name" value="NANEUSMPORT"/>
</dbReference>
<keyword evidence="6" id="KW-0769">Symport</keyword>
<feature type="transmembrane region" description="Helical" evidence="7">
    <location>
        <begin position="12"/>
        <end position="32"/>
    </location>
</feature>
<feature type="transmembrane region" description="Helical" evidence="7">
    <location>
        <begin position="430"/>
        <end position="449"/>
    </location>
</feature>
<feature type="transmembrane region" description="Helical" evidence="7">
    <location>
        <begin position="92"/>
        <end position="114"/>
    </location>
</feature>
<organism evidence="8 9">
    <name type="scientific">Kushneria avicenniae</name>
    <dbReference type="NCBI Taxonomy" id="402385"/>
    <lineage>
        <taxon>Bacteria</taxon>
        <taxon>Pseudomonadati</taxon>
        <taxon>Pseudomonadota</taxon>
        <taxon>Gammaproteobacteria</taxon>
        <taxon>Oceanospirillales</taxon>
        <taxon>Halomonadaceae</taxon>
        <taxon>Kushneria</taxon>
    </lineage>
</organism>
<protein>
    <recommendedName>
        <fullName evidence="6">Transporter</fullName>
    </recommendedName>
</protein>
<dbReference type="STRING" id="402385.SAMN05421848_1742"/>
<keyword evidence="5 7" id="KW-0472">Membrane</keyword>
<feature type="transmembrane region" description="Helical" evidence="7">
    <location>
        <begin position="223"/>
        <end position="245"/>
    </location>
</feature>
<feature type="transmembrane region" description="Helical" evidence="7">
    <location>
        <begin position="44"/>
        <end position="71"/>
    </location>
</feature>
<name>A0A1I1K0S4_9GAMM</name>
<comment type="subcellular location">
    <subcellularLocation>
        <location evidence="1">Membrane</location>
        <topology evidence="1">Multi-pass membrane protein</topology>
    </subcellularLocation>
</comment>
<dbReference type="GO" id="GO:0015293">
    <property type="term" value="F:symporter activity"/>
    <property type="evidence" value="ECO:0007669"/>
    <property type="project" value="UniProtKB-KW"/>
</dbReference>
<evidence type="ECO:0000313" key="8">
    <source>
        <dbReference type="EMBL" id="SFC51583.1"/>
    </source>
</evidence>
<dbReference type="PANTHER" id="PTHR42948">
    <property type="entry name" value="TRANSPORTER"/>
    <property type="match status" value="1"/>
</dbReference>
<dbReference type="Pfam" id="PF00209">
    <property type="entry name" value="SNF"/>
    <property type="match status" value="2"/>
</dbReference>
<keyword evidence="9" id="KW-1185">Reference proteome</keyword>
<evidence type="ECO:0000256" key="5">
    <source>
        <dbReference type="ARBA" id="ARBA00023136"/>
    </source>
</evidence>
<dbReference type="RefSeq" id="WP_090132961.1">
    <property type="nucleotide sequence ID" value="NZ_FOLY01000003.1"/>
</dbReference>
<gene>
    <name evidence="8" type="ORF">SAMN05421848_1742</name>
</gene>
<dbReference type="InterPro" id="IPR037272">
    <property type="entry name" value="SNS_sf"/>
</dbReference>
<dbReference type="NCBIfam" id="NF037979">
    <property type="entry name" value="Na_transp"/>
    <property type="match status" value="1"/>
</dbReference>
<feature type="transmembrane region" description="Helical" evidence="7">
    <location>
        <begin position="388"/>
        <end position="409"/>
    </location>
</feature>
<evidence type="ECO:0000256" key="1">
    <source>
        <dbReference type="ARBA" id="ARBA00004141"/>
    </source>
</evidence>
<keyword evidence="3 6" id="KW-0812">Transmembrane</keyword>
<feature type="transmembrane region" description="Helical" evidence="7">
    <location>
        <begin position="309"/>
        <end position="335"/>
    </location>
</feature>
<feature type="transmembrane region" description="Helical" evidence="7">
    <location>
        <begin position="153"/>
        <end position="175"/>
    </location>
</feature>
<dbReference type="InterPro" id="IPR047218">
    <property type="entry name" value="YocR/YhdH-like"/>
</dbReference>
<dbReference type="OrthoDB" id="9762833at2"/>
<dbReference type="InterPro" id="IPR000175">
    <property type="entry name" value="Na/ntran_symport"/>
</dbReference>
<dbReference type="AlphaFoldDB" id="A0A1I1K0S4"/>
<feature type="transmembrane region" description="Helical" evidence="7">
    <location>
        <begin position="182"/>
        <end position="203"/>
    </location>
</feature>
<evidence type="ECO:0000256" key="7">
    <source>
        <dbReference type="SAM" id="Phobius"/>
    </source>
</evidence>
<proteinExistence type="inferred from homology"/>
<dbReference type="EMBL" id="FOLY01000003">
    <property type="protein sequence ID" value="SFC51583.1"/>
    <property type="molecule type" value="Genomic_DNA"/>
</dbReference>